<keyword evidence="12" id="KW-1185">Reference proteome</keyword>
<evidence type="ECO:0000256" key="1">
    <source>
        <dbReference type="ARBA" id="ARBA00004123"/>
    </source>
</evidence>
<protein>
    <recommendedName>
        <fullName evidence="4">m7GpppX diphosphatase</fullName>
        <ecNumber evidence="3">3.6.1.59</ecNumber>
    </recommendedName>
    <alternativeName>
        <fullName evidence="8">Decapping scavenger enzyme</fullName>
    </alternativeName>
    <alternativeName>
        <fullName evidence="7">Scavenger mRNA-decapping enzyme DcpS</fullName>
    </alternativeName>
</protein>
<proteinExistence type="inferred from homology"/>
<feature type="region of interest" description="Disordered" evidence="10">
    <location>
        <begin position="1"/>
        <end position="68"/>
    </location>
</feature>
<dbReference type="AlphaFoldDB" id="A0AA35RLB3"/>
<gene>
    <name evidence="11" type="ORF">GBAR_LOCUS7807</name>
</gene>
<evidence type="ECO:0000313" key="12">
    <source>
        <dbReference type="Proteomes" id="UP001174909"/>
    </source>
</evidence>
<keyword evidence="6" id="KW-0539">Nucleus</keyword>
<dbReference type="GO" id="GO:0000290">
    <property type="term" value="P:deadenylation-dependent decapping of nuclear-transcribed mRNA"/>
    <property type="evidence" value="ECO:0007669"/>
    <property type="project" value="InterPro"/>
</dbReference>
<dbReference type="GO" id="GO:0140932">
    <property type="term" value="F:5'-(N(7)-methyl 5'-triphosphoguanosine)-[mRNA] diphosphatase activity"/>
    <property type="evidence" value="ECO:0007669"/>
    <property type="project" value="UniProtKB-EC"/>
</dbReference>
<evidence type="ECO:0000256" key="8">
    <source>
        <dbReference type="ARBA" id="ARBA00030609"/>
    </source>
</evidence>
<dbReference type="FunFam" id="3.30.428.10:FF:000006">
    <property type="entry name" value="m7GpppX diphosphatase"/>
    <property type="match status" value="1"/>
</dbReference>
<dbReference type="GO" id="GO:0000340">
    <property type="term" value="F:RNA 7-methylguanosine cap binding"/>
    <property type="evidence" value="ECO:0007669"/>
    <property type="project" value="TreeGrafter"/>
</dbReference>
<dbReference type="InterPro" id="IPR011145">
    <property type="entry name" value="Scavenger_mRNA_decap_enz_N"/>
</dbReference>
<comment type="subcellular location">
    <subcellularLocation>
        <location evidence="1">Nucleus</location>
    </subcellularLocation>
</comment>
<dbReference type="PANTHER" id="PTHR12978:SF0">
    <property type="entry name" value="M7GPPPX DIPHOSPHATASE"/>
    <property type="match status" value="1"/>
</dbReference>
<dbReference type="EMBL" id="CASHTH010001164">
    <property type="protein sequence ID" value="CAI8012167.1"/>
    <property type="molecule type" value="Genomic_DNA"/>
</dbReference>
<dbReference type="Pfam" id="PF05652">
    <property type="entry name" value="DcpS"/>
    <property type="match status" value="1"/>
</dbReference>
<dbReference type="Pfam" id="PF11969">
    <property type="entry name" value="DcpS_C"/>
    <property type="match status" value="1"/>
</dbReference>
<dbReference type="SUPFAM" id="SSF54197">
    <property type="entry name" value="HIT-like"/>
    <property type="match status" value="1"/>
</dbReference>
<name>A0AA35RLB3_GEOBA</name>
<evidence type="ECO:0000256" key="5">
    <source>
        <dbReference type="ARBA" id="ARBA00022801"/>
    </source>
</evidence>
<evidence type="ECO:0000256" key="10">
    <source>
        <dbReference type="SAM" id="MobiDB-lite"/>
    </source>
</evidence>
<dbReference type="GO" id="GO:0000932">
    <property type="term" value="C:P-body"/>
    <property type="evidence" value="ECO:0007669"/>
    <property type="project" value="TreeGrafter"/>
</dbReference>
<accession>A0AA35RLB3</accession>
<feature type="compositionally biased region" description="Basic and acidic residues" evidence="10">
    <location>
        <begin position="1"/>
        <end position="17"/>
    </location>
</feature>
<comment type="similarity">
    <text evidence="2">Belongs to the HIT family.</text>
</comment>
<dbReference type="Proteomes" id="UP001174909">
    <property type="component" value="Unassembled WGS sequence"/>
</dbReference>
<feature type="compositionally biased region" description="Low complexity" evidence="10">
    <location>
        <begin position="52"/>
        <end position="66"/>
    </location>
</feature>
<keyword evidence="5" id="KW-0378">Hydrolase</keyword>
<evidence type="ECO:0000256" key="7">
    <source>
        <dbReference type="ARBA" id="ARBA00029885"/>
    </source>
</evidence>
<evidence type="ECO:0000256" key="3">
    <source>
        <dbReference type="ARBA" id="ARBA00012520"/>
    </source>
</evidence>
<evidence type="ECO:0000256" key="6">
    <source>
        <dbReference type="ARBA" id="ARBA00023242"/>
    </source>
</evidence>
<organism evidence="11 12">
    <name type="scientific">Geodia barretti</name>
    <name type="common">Barrett's horny sponge</name>
    <dbReference type="NCBI Taxonomy" id="519541"/>
    <lineage>
        <taxon>Eukaryota</taxon>
        <taxon>Metazoa</taxon>
        <taxon>Porifera</taxon>
        <taxon>Demospongiae</taxon>
        <taxon>Heteroscleromorpha</taxon>
        <taxon>Tetractinellida</taxon>
        <taxon>Astrophorina</taxon>
        <taxon>Geodiidae</taxon>
        <taxon>Geodia</taxon>
    </lineage>
</organism>
<sequence>QKNQDRVEVSGRDRSEEGQGVAPPPPAKVPRTEEEDCSKSPCEGETSGDNCMPTTTSSSTMSSDTPPSLPPLRHFSLDRVLSEDVATKTTSMAGHFTSTGTDPSLTAVVIAEKRPLSQDDLRTRVFNADTKFSMATSNNIYSQVVAECGGSVGSLKLLTVYPATEAHLRKYSRQVRHVIHETPQDYETVTRPFIESQSFNIQWVYNILEGREEQDRIIFQDSDPETGFVLLPDFKWDQKDLENLYLLAICRRRDIGSLRDLTSHHLPLLRNVLEKGQEAIGKKYGIPGDQLRAYVHYQPSYYHLHIHFTQLSYTAPKTCVGEAHLLHDIIANIETFDPNYYQKCTLSFTVSESSLLWEAYQNRSAALLQHK</sequence>
<evidence type="ECO:0000256" key="4">
    <source>
        <dbReference type="ARBA" id="ARBA00015636"/>
    </source>
</evidence>
<evidence type="ECO:0000256" key="9">
    <source>
        <dbReference type="ARBA" id="ARBA00048222"/>
    </source>
</evidence>
<evidence type="ECO:0000313" key="11">
    <source>
        <dbReference type="EMBL" id="CAI8012167.1"/>
    </source>
</evidence>
<dbReference type="InterPro" id="IPR036265">
    <property type="entry name" value="HIT-like_sf"/>
</dbReference>
<evidence type="ECO:0000256" key="2">
    <source>
        <dbReference type="ARBA" id="ARBA00010208"/>
    </source>
</evidence>
<dbReference type="Gene3D" id="3.30.200.40">
    <property type="entry name" value="Scavenger mRNA decapping enzyme, N-terminal domain"/>
    <property type="match status" value="1"/>
</dbReference>
<dbReference type="EC" id="3.6.1.59" evidence="3"/>
<feature type="non-terminal residue" evidence="11">
    <location>
        <position position="371"/>
    </location>
</feature>
<dbReference type="Gene3D" id="3.30.428.10">
    <property type="entry name" value="HIT-like"/>
    <property type="match status" value="1"/>
</dbReference>
<comment type="catalytic activity">
    <reaction evidence="9">
        <text>a 5'-end (N(7)-methyl 5'-triphosphoguanosine)-ribonucleoside in mRNA + H2O = N(7)-methyl-GMP + a 5'-end diphospho-ribonucleoside in mRNA + 2 H(+)</text>
        <dbReference type="Rhea" id="RHEA:65388"/>
        <dbReference type="Rhea" id="RHEA-COMP:17165"/>
        <dbReference type="Rhea" id="RHEA-COMP:17167"/>
        <dbReference type="ChEBI" id="CHEBI:15377"/>
        <dbReference type="ChEBI" id="CHEBI:15378"/>
        <dbReference type="ChEBI" id="CHEBI:58285"/>
        <dbReference type="ChEBI" id="CHEBI:156461"/>
        <dbReference type="ChEBI" id="CHEBI:167616"/>
        <dbReference type="EC" id="3.6.1.59"/>
    </reaction>
</comment>
<reference evidence="11" key="1">
    <citation type="submission" date="2023-03" db="EMBL/GenBank/DDBJ databases">
        <authorList>
            <person name="Steffen K."/>
            <person name="Cardenas P."/>
        </authorList>
    </citation>
    <scope>NUCLEOTIDE SEQUENCE</scope>
</reference>
<comment type="caution">
    <text evidence="11">The sequence shown here is derived from an EMBL/GenBank/DDBJ whole genome shotgun (WGS) entry which is preliminary data.</text>
</comment>
<dbReference type="InterPro" id="IPR008594">
    <property type="entry name" value="DcpS/DCS2"/>
</dbReference>
<dbReference type="GO" id="GO:0005634">
    <property type="term" value="C:nucleus"/>
    <property type="evidence" value="ECO:0007669"/>
    <property type="project" value="UniProtKB-SubCell"/>
</dbReference>
<dbReference type="SUPFAM" id="SSF102860">
    <property type="entry name" value="mRNA decapping enzyme DcpS N-terminal domain"/>
    <property type="match status" value="1"/>
</dbReference>
<dbReference type="PANTHER" id="PTHR12978">
    <property type="entry name" value="HISTIDINE TRIAD HIT PROTEIN MEMBER"/>
    <property type="match status" value="1"/>
</dbReference>